<evidence type="ECO:0000259" key="4">
    <source>
        <dbReference type="Pfam" id="PF00852"/>
    </source>
</evidence>
<comment type="similarity">
    <text evidence="1">Belongs to the glycosyltransferase 10 family.</text>
</comment>
<evidence type="ECO:0000256" key="2">
    <source>
        <dbReference type="ARBA" id="ARBA00022676"/>
    </source>
</evidence>
<keyword evidence="3" id="KW-0808">Transferase</keyword>
<dbReference type="Gene3D" id="3.40.50.11660">
    <property type="entry name" value="Glycosyl transferase family 10, C-terminal domain"/>
    <property type="match status" value="1"/>
</dbReference>
<dbReference type="Pfam" id="PF00852">
    <property type="entry name" value="Glyco_transf_10"/>
    <property type="match status" value="1"/>
</dbReference>
<dbReference type="EMBL" id="MN740002">
    <property type="protein sequence ID" value="QHT82589.1"/>
    <property type="molecule type" value="Genomic_DNA"/>
</dbReference>
<keyword evidence="2" id="KW-0328">Glycosyltransferase</keyword>
<dbReference type="InterPro" id="IPR055270">
    <property type="entry name" value="Glyco_tran_10_C"/>
</dbReference>
<dbReference type="GO" id="GO:0046920">
    <property type="term" value="F:alpha-(1-&gt;3)-fucosyltransferase activity"/>
    <property type="evidence" value="ECO:0007669"/>
    <property type="project" value="TreeGrafter"/>
</dbReference>
<dbReference type="InterPro" id="IPR038577">
    <property type="entry name" value="GT10-like_C_sf"/>
</dbReference>
<accession>A0A6C0HQ05</accession>
<dbReference type="SUPFAM" id="SSF53756">
    <property type="entry name" value="UDP-Glycosyltransferase/glycogen phosphorylase"/>
    <property type="match status" value="1"/>
</dbReference>
<dbReference type="InterPro" id="IPR001503">
    <property type="entry name" value="Glyco_trans_10"/>
</dbReference>
<sequence>MYKIKVFCSFASSEHCKKVFENLNNVSQFDFYGENKKIYITNEEDYTHAIIINTAMPDLNIPKKNVIGLAYEPIYFLGLTTEFIDYAQKHIGKYFIGDKFNLPDTFVEHFAYLWHSNPPPSIITNKPKLMSIVVSQKLFAPGHKYRHTLIEEIIKHNLPIDIYGYGSELYSQRCPDNVNIKGKFDGNEPFTDYSFSICIENYQTNHYFSEKIISPILLNCNPIYLGCRNIDKYFDNIIKLSGNVEEDISLLKNILSNPEKHFNPMYTTKHLKVINLIENIEYLYTNNF</sequence>
<evidence type="ECO:0000313" key="5">
    <source>
        <dbReference type="EMBL" id="QHT82589.1"/>
    </source>
</evidence>
<evidence type="ECO:0000256" key="3">
    <source>
        <dbReference type="ARBA" id="ARBA00022679"/>
    </source>
</evidence>
<dbReference type="PANTHER" id="PTHR11929:SF194">
    <property type="entry name" value="ALPHA-(1,3)-FUCOSYLTRANSFERASE 10"/>
    <property type="match status" value="1"/>
</dbReference>
<protein>
    <recommendedName>
        <fullName evidence="4">Fucosyltransferase C-terminal domain-containing protein</fullName>
    </recommendedName>
</protein>
<evidence type="ECO:0000256" key="1">
    <source>
        <dbReference type="ARBA" id="ARBA00008919"/>
    </source>
</evidence>
<organism evidence="5">
    <name type="scientific">viral metagenome</name>
    <dbReference type="NCBI Taxonomy" id="1070528"/>
    <lineage>
        <taxon>unclassified sequences</taxon>
        <taxon>metagenomes</taxon>
        <taxon>organismal metagenomes</taxon>
    </lineage>
</organism>
<name>A0A6C0HQ05_9ZZZZ</name>
<feature type="domain" description="Fucosyltransferase C-terminal" evidence="4">
    <location>
        <begin position="124"/>
        <end position="228"/>
    </location>
</feature>
<reference evidence="5" key="1">
    <citation type="journal article" date="2020" name="Nature">
        <title>Giant virus diversity and host interactions through global metagenomics.</title>
        <authorList>
            <person name="Schulz F."/>
            <person name="Roux S."/>
            <person name="Paez-Espino D."/>
            <person name="Jungbluth S."/>
            <person name="Walsh D.A."/>
            <person name="Denef V.J."/>
            <person name="McMahon K.D."/>
            <person name="Konstantinidis K.T."/>
            <person name="Eloe-Fadrosh E.A."/>
            <person name="Kyrpides N.C."/>
            <person name="Woyke T."/>
        </authorList>
    </citation>
    <scope>NUCLEOTIDE SEQUENCE</scope>
    <source>
        <strain evidence="5">GVMAG-M-3300023184-165</strain>
    </source>
</reference>
<dbReference type="AlphaFoldDB" id="A0A6C0HQ05"/>
<proteinExistence type="inferred from homology"/>
<dbReference type="PANTHER" id="PTHR11929">
    <property type="entry name" value="ALPHA- 1,3 -FUCOSYLTRANSFERASE"/>
    <property type="match status" value="1"/>
</dbReference>
<dbReference type="GO" id="GO:0016020">
    <property type="term" value="C:membrane"/>
    <property type="evidence" value="ECO:0007669"/>
    <property type="project" value="InterPro"/>
</dbReference>